<proteinExistence type="predicted"/>
<organism evidence="1">
    <name type="scientific">Phaffia rhodozyma</name>
    <name type="common">Yeast</name>
    <name type="synonym">Xanthophyllomyces dendrorhous</name>
    <dbReference type="NCBI Taxonomy" id="264483"/>
    <lineage>
        <taxon>Eukaryota</taxon>
        <taxon>Fungi</taxon>
        <taxon>Dikarya</taxon>
        <taxon>Basidiomycota</taxon>
        <taxon>Agaricomycotina</taxon>
        <taxon>Tremellomycetes</taxon>
        <taxon>Cystofilobasidiales</taxon>
        <taxon>Mrakiaceae</taxon>
        <taxon>Phaffia</taxon>
    </lineage>
</organism>
<sequence>MTVLPDCCEEGPTFEITRETLEDIDYIVSATGSKFGVEGLPFLRELNKDYPIQSIGGMPILTDDCQWRADVPFFCMGGYAGLQSSATRVSFNVLSSFVHRGEDAEWRSGVDEFGNKGVNWRAERAGNTGNVFDGLEEEVD</sequence>
<dbReference type="PANTHER" id="PTHR38663">
    <property type="match status" value="1"/>
</dbReference>
<name>A0A0F7SLC8_PHARH</name>
<dbReference type="EMBL" id="LN483249">
    <property type="protein sequence ID" value="CDZ97752.1"/>
    <property type="molecule type" value="Genomic_DNA"/>
</dbReference>
<dbReference type="PANTHER" id="PTHR38663:SF1">
    <property type="entry name" value="L-ORNITHINE N(5)-MONOOXYGENASE"/>
    <property type="match status" value="1"/>
</dbReference>
<dbReference type="AlphaFoldDB" id="A0A0F7SLC8"/>
<reference evidence="1" key="1">
    <citation type="submission" date="2014-08" db="EMBL/GenBank/DDBJ databases">
        <authorList>
            <person name="Sharma Rahul"/>
            <person name="Thines Marco"/>
        </authorList>
    </citation>
    <scope>NUCLEOTIDE SEQUENCE</scope>
</reference>
<protein>
    <submittedName>
        <fullName evidence="1">Uncharacterized protein</fullName>
    </submittedName>
</protein>
<evidence type="ECO:0000313" key="1">
    <source>
        <dbReference type="EMBL" id="CDZ97752.1"/>
    </source>
</evidence>
<accession>A0A0F7SLC8</accession>